<name>A0A378PQK2_MORBO</name>
<protein>
    <submittedName>
        <fullName evidence="1">Uncharacterized protein</fullName>
    </submittedName>
</protein>
<dbReference type="InterPro" id="IPR036397">
    <property type="entry name" value="RNaseH_sf"/>
</dbReference>
<accession>A0A378PQK2</accession>
<dbReference type="Gene3D" id="3.30.420.10">
    <property type="entry name" value="Ribonuclease H-like superfamily/Ribonuclease H"/>
    <property type="match status" value="1"/>
</dbReference>
<sequence length="48" mass="5504">MDEIFRGGHHNGTEFKGTTQHEFVKVCYDNHINQKFTKVGRPQTNGKA</sequence>
<dbReference type="Proteomes" id="UP000254133">
    <property type="component" value="Unassembled WGS sequence"/>
</dbReference>
<dbReference type="RefSeq" id="WP_147287282.1">
    <property type="nucleotide sequence ID" value="NZ_UGPZ01000002.1"/>
</dbReference>
<gene>
    <name evidence="1" type="ORF">NCTC9426_00250</name>
</gene>
<proteinExistence type="predicted"/>
<evidence type="ECO:0000313" key="1">
    <source>
        <dbReference type="EMBL" id="STY90243.1"/>
    </source>
</evidence>
<organism evidence="1 2">
    <name type="scientific">Moraxella bovis</name>
    <dbReference type="NCBI Taxonomy" id="476"/>
    <lineage>
        <taxon>Bacteria</taxon>
        <taxon>Pseudomonadati</taxon>
        <taxon>Pseudomonadota</taxon>
        <taxon>Gammaproteobacteria</taxon>
        <taxon>Moraxellales</taxon>
        <taxon>Moraxellaceae</taxon>
        <taxon>Moraxella</taxon>
    </lineage>
</organism>
<dbReference type="SUPFAM" id="SSF53098">
    <property type="entry name" value="Ribonuclease H-like"/>
    <property type="match status" value="1"/>
</dbReference>
<reference evidence="1 2" key="1">
    <citation type="submission" date="2018-06" db="EMBL/GenBank/DDBJ databases">
        <authorList>
            <consortium name="Pathogen Informatics"/>
            <person name="Doyle S."/>
        </authorList>
    </citation>
    <scope>NUCLEOTIDE SEQUENCE [LARGE SCALE GENOMIC DNA]</scope>
    <source>
        <strain evidence="1 2">NCTC9426</strain>
    </source>
</reference>
<evidence type="ECO:0000313" key="2">
    <source>
        <dbReference type="Proteomes" id="UP000254133"/>
    </source>
</evidence>
<dbReference type="InterPro" id="IPR012337">
    <property type="entry name" value="RNaseH-like_sf"/>
</dbReference>
<dbReference type="GO" id="GO:0003676">
    <property type="term" value="F:nucleic acid binding"/>
    <property type="evidence" value="ECO:0007669"/>
    <property type="project" value="InterPro"/>
</dbReference>
<dbReference type="AlphaFoldDB" id="A0A378PQK2"/>
<dbReference type="EMBL" id="UGPZ01000002">
    <property type="protein sequence ID" value="STY90243.1"/>
    <property type="molecule type" value="Genomic_DNA"/>
</dbReference>